<dbReference type="Proteomes" id="UP000244005">
    <property type="component" value="Unassembled WGS sequence"/>
</dbReference>
<keyword evidence="2" id="KW-1185">Reference proteome</keyword>
<organism evidence="1 2">
    <name type="scientific">Marchantia polymorpha</name>
    <name type="common">Common liverwort</name>
    <name type="synonym">Marchantia aquatica</name>
    <dbReference type="NCBI Taxonomy" id="3197"/>
    <lineage>
        <taxon>Eukaryota</taxon>
        <taxon>Viridiplantae</taxon>
        <taxon>Streptophyta</taxon>
        <taxon>Embryophyta</taxon>
        <taxon>Marchantiophyta</taxon>
        <taxon>Marchantiopsida</taxon>
        <taxon>Marchantiidae</taxon>
        <taxon>Marchantiales</taxon>
        <taxon>Marchantiaceae</taxon>
        <taxon>Marchantia</taxon>
    </lineage>
</organism>
<dbReference type="AlphaFoldDB" id="A0A2R6WJQ4"/>
<dbReference type="EMBL" id="KZ772755">
    <property type="protein sequence ID" value="PTQ34090.1"/>
    <property type="molecule type" value="Genomic_DNA"/>
</dbReference>
<dbReference type="Gramene" id="Mp8g12670.1">
    <property type="protein sequence ID" value="Mp8g12670.1.cds"/>
    <property type="gene ID" value="Mp8g12670"/>
</dbReference>
<sequence length="96" mass="10750">MRKRGLQYSQGVADREKMKKKEMFCGKLHVLSPFQSKLNWERDRSFQSGNPNHCLEVVTVVAGDAVSSAIFSSLELDSGICNLSGTIRSRPDLHQP</sequence>
<evidence type="ECO:0000313" key="2">
    <source>
        <dbReference type="Proteomes" id="UP000244005"/>
    </source>
</evidence>
<gene>
    <name evidence="1" type="ORF">MARPO_0083s0053</name>
</gene>
<reference evidence="2" key="1">
    <citation type="journal article" date="2017" name="Cell">
        <title>Insights into land plant evolution garnered from the Marchantia polymorpha genome.</title>
        <authorList>
            <person name="Bowman J.L."/>
            <person name="Kohchi T."/>
            <person name="Yamato K.T."/>
            <person name="Jenkins J."/>
            <person name="Shu S."/>
            <person name="Ishizaki K."/>
            <person name="Yamaoka S."/>
            <person name="Nishihama R."/>
            <person name="Nakamura Y."/>
            <person name="Berger F."/>
            <person name="Adam C."/>
            <person name="Aki S.S."/>
            <person name="Althoff F."/>
            <person name="Araki T."/>
            <person name="Arteaga-Vazquez M.A."/>
            <person name="Balasubrmanian S."/>
            <person name="Barry K."/>
            <person name="Bauer D."/>
            <person name="Boehm C.R."/>
            <person name="Briginshaw L."/>
            <person name="Caballero-Perez J."/>
            <person name="Catarino B."/>
            <person name="Chen F."/>
            <person name="Chiyoda S."/>
            <person name="Chovatia M."/>
            <person name="Davies K.M."/>
            <person name="Delmans M."/>
            <person name="Demura T."/>
            <person name="Dierschke T."/>
            <person name="Dolan L."/>
            <person name="Dorantes-Acosta A.E."/>
            <person name="Eklund D.M."/>
            <person name="Florent S.N."/>
            <person name="Flores-Sandoval E."/>
            <person name="Fujiyama A."/>
            <person name="Fukuzawa H."/>
            <person name="Galik B."/>
            <person name="Grimanelli D."/>
            <person name="Grimwood J."/>
            <person name="Grossniklaus U."/>
            <person name="Hamada T."/>
            <person name="Haseloff J."/>
            <person name="Hetherington A.J."/>
            <person name="Higo A."/>
            <person name="Hirakawa Y."/>
            <person name="Hundley H.N."/>
            <person name="Ikeda Y."/>
            <person name="Inoue K."/>
            <person name="Inoue S.I."/>
            <person name="Ishida S."/>
            <person name="Jia Q."/>
            <person name="Kakita M."/>
            <person name="Kanazawa T."/>
            <person name="Kawai Y."/>
            <person name="Kawashima T."/>
            <person name="Kennedy M."/>
            <person name="Kinose K."/>
            <person name="Kinoshita T."/>
            <person name="Kohara Y."/>
            <person name="Koide E."/>
            <person name="Komatsu K."/>
            <person name="Kopischke S."/>
            <person name="Kubo M."/>
            <person name="Kyozuka J."/>
            <person name="Lagercrantz U."/>
            <person name="Lin S.S."/>
            <person name="Lindquist E."/>
            <person name="Lipzen A.M."/>
            <person name="Lu C.W."/>
            <person name="De Luna E."/>
            <person name="Martienssen R.A."/>
            <person name="Minamino N."/>
            <person name="Mizutani M."/>
            <person name="Mizutani M."/>
            <person name="Mochizuki N."/>
            <person name="Monte I."/>
            <person name="Mosher R."/>
            <person name="Nagasaki H."/>
            <person name="Nakagami H."/>
            <person name="Naramoto S."/>
            <person name="Nishitani K."/>
            <person name="Ohtani M."/>
            <person name="Okamoto T."/>
            <person name="Okumura M."/>
            <person name="Phillips J."/>
            <person name="Pollak B."/>
            <person name="Reinders A."/>
            <person name="Rovekamp M."/>
            <person name="Sano R."/>
            <person name="Sawa S."/>
            <person name="Schmid M.W."/>
            <person name="Shirakawa M."/>
            <person name="Solano R."/>
            <person name="Spunde A."/>
            <person name="Suetsugu N."/>
            <person name="Sugano S."/>
            <person name="Sugiyama A."/>
            <person name="Sun R."/>
            <person name="Suzuki Y."/>
            <person name="Takenaka M."/>
            <person name="Takezawa D."/>
            <person name="Tomogane H."/>
            <person name="Tsuzuki M."/>
            <person name="Ueda T."/>
            <person name="Umeda M."/>
            <person name="Ward J.M."/>
            <person name="Watanabe Y."/>
            <person name="Yazaki K."/>
            <person name="Yokoyama R."/>
            <person name="Yoshitake Y."/>
            <person name="Yotsui I."/>
            <person name="Zachgo S."/>
            <person name="Schmutz J."/>
        </authorList>
    </citation>
    <scope>NUCLEOTIDE SEQUENCE [LARGE SCALE GENOMIC DNA]</scope>
    <source>
        <strain evidence="2">Tak-1</strain>
    </source>
</reference>
<proteinExistence type="predicted"/>
<evidence type="ECO:0000313" key="1">
    <source>
        <dbReference type="EMBL" id="PTQ34090.1"/>
    </source>
</evidence>
<accession>A0A2R6WJQ4</accession>
<name>A0A2R6WJQ4_MARPO</name>
<protein>
    <submittedName>
        <fullName evidence="1">Uncharacterized protein</fullName>
    </submittedName>
</protein>